<comment type="function">
    <text evidence="2 7">Hydrolysis of 6-phosphogluconolactone to 6-phosphogluconate.</text>
</comment>
<evidence type="ECO:0000313" key="9">
    <source>
        <dbReference type="EMBL" id="AZI42411.1"/>
    </source>
</evidence>
<dbReference type="Proteomes" id="UP000276417">
    <property type="component" value="Chromosome 1"/>
</dbReference>
<comment type="pathway">
    <text evidence="3 7">Carbohydrate degradation; pentose phosphate pathway; D-ribulose 5-phosphate from D-glucose 6-phosphate (oxidative stage): step 2/3.</text>
</comment>
<dbReference type="InterPro" id="IPR037171">
    <property type="entry name" value="NagB/RpiA_transferase-like"/>
</dbReference>
<name>A0A3G8YLD5_9DEIO</name>
<gene>
    <name evidence="7 9" type="primary">pgl</name>
    <name evidence="9" type="ORF">EHF33_06305</name>
</gene>
<proteinExistence type="inferred from homology"/>
<evidence type="ECO:0000256" key="1">
    <source>
        <dbReference type="ARBA" id="ARBA00000832"/>
    </source>
</evidence>
<dbReference type="OrthoDB" id="9810967at2"/>
<evidence type="ECO:0000259" key="8">
    <source>
        <dbReference type="Pfam" id="PF01182"/>
    </source>
</evidence>
<dbReference type="UniPathway" id="UPA00115">
    <property type="reaction ID" value="UER00409"/>
</dbReference>
<reference evidence="9 10" key="1">
    <citation type="submission" date="2018-11" db="EMBL/GenBank/DDBJ databases">
        <title>Deinococcus shelandsis sp. nov., isolated from South Shetland Islands soil of Antarctica.</title>
        <authorList>
            <person name="Tian J."/>
        </authorList>
    </citation>
    <scope>NUCLEOTIDE SEQUENCE [LARGE SCALE GENOMIC DNA]</scope>
    <source>
        <strain evidence="9 10">S14-83T</strain>
    </source>
</reference>
<dbReference type="AlphaFoldDB" id="A0A3G8YLD5"/>
<evidence type="ECO:0000313" key="10">
    <source>
        <dbReference type="Proteomes" id="UP000276417"/>
    </source>
</evidence>
<comment type="catalytic activity">
    <reaction evidence="1 7">
        <text>6-phospho-D-glucono-1,5-lactone + H2O = 6-phospho-D-gluconate + H(+)</text>
        <dbReference type="Rhea" id="RHEA:12556"/>
        <dbReference type="ChEBI" id="CHEBI:15377"/>
        <dbReference type="ChEBI" id="CHEBI:15378"/>
        <dbReference type="ChEBI" id="CHEBI:57955"/>
        <dbReference type="ChEBI" id="CHEBI:58759"/>
        <dbReference type="EC" id="3.1.1.31"/>
    </reaction>
</comment>
<dbReference type="PANTHER" id="PTHR11054:SF0">
    <property type="entry name" value="6-PHOSPHOGLUCONOLACTONASE"/>
    <property type="match status" value="1"/>
</dbReference>
<evidence type="ECO:0000256" key="6">
    <source>
        <dbReference type="ARBA" id="ARBA00020337"/>
    </source>
</evidence>
<evidence type="ECO:0000256" key="4">
    <source>
        <dbReference type="ARBA" id="ARBA00010662"/>
    </source>
</evidence>
<dbReference type="SUPFAM" id="SSF100950">
    <property type="entry name" value="NagB/RpiA/CoA transferase-like"/>
    <property type="match status" value="1"/>
</dbReference>
<dbReference type="PANTHER" id="PTHR11054">
    <property type="entry name" value="6-PHOSPHOGLUCONOLACTONASE"/>
    <property type="match status" value="1"/>
</dbReference>
<comment type="similarity">
    <text evidence="4 7">Belongs to the glucosamine/galactosamine-6-phosphate isomerase family. 6-phosphogluconolactonase subfamily.</text>
</comment>
<keyword evidence="7 9" id="KW-0378">Hydrolase</keyword>
<dbReference type="NCBIfam" id="TIGR01198">
    <property type="entry name" value="pgl"/>
    <property type="match status" value="1"/>
</dbReference>
<dbReference type="KEGG" id="dph:EHF33_06305"/>
<dbReference type="EC" id="3.1.1.31" evidence="5 7"/>
<evidence type="ECO:0000256" key="3">
    <source>
        <dbReference type="ARBA" id="ARBA00004961"/>
    </source>
</evidence>
<organism evidence="9 10">
    <name type="scientific">Deinococcus psychrotolerans</name>
    <dbReference type="NCBI Taxonomy" id="2489213"/>
    <lineage>
        <taxon>Bacteria</taxon>
        <taxon>Thermotogati</taxon>
        <taxon>Deinococcota</taxon>
        <taxon>Deinococci</taxon>
        <taxon>Deinococcales</taxon>
        <taxon>Deinococcaceae</taxon>
        <taxon>Deinococcus</taxon>
    </lineage>
</organism>
<dbReference type="InterPro" id="IPR006148">
    <property type="entry name" value="Glc/Gal-6P_isomerase"/>
</dbReference>
<keyword evidence="10" id="KW-1185">Reference proteome</keyword>
<dbReference type="RefSeq" id="WP_124868954.1">
    <property type="nucleotide sequence ID" value="NZ_CP034183.1"/>
</dbReference>
<sequence>MKLQGEIQIYPTPQATAQAAAEAFARAAQEAVGRRGAFHVALSGGSTPKLMYAALRGLEVPWPQVHIYFSDERTVGPQDPQSNYHTAKVGLLDFVPLLAGQIHRMEGERDPAQAAADYAALLPAQLDLVLLGMGDDGHTASLFPGTAGLSLGGRVIANQVPQQGTWRISFTFSEINAARERWLLVTGAAKAPVLAQLRRGEGEYPVSQVSDPVWYLDEAAAADLPSNLDSAGS</sequence>
<dbReference type="EMBL" id="CP034183">
    <property type="protein sequence ID" value="AZI42411.1"/>
    <property type="molecule type" value="Genomic_DNA"/>
</dbReference>
<dbReference type="GO" id="GO:0005975">
    <property type="term" value="P:carbohydrate metabolic process"/>
    <property type="evidence" value="ECO:0007669"/>
    <property type="project" value="UniProtKB-UniRule"/>
</dbReference>
<evidence type="ECO:0000256" key="2">
    <source>
        <dbReference type="ARBA" id="ARBA00002681"/>
    </source>
</evidence>
<evidence type="ECO:0000256" key="7">
    <source>
        <dbReference type="RuleBase" id="RU365095"/>
    </source>
</evidence>
<dbReference type="GO" id="GO:0017057">
    <property type="term" value="F:6-phosphogluconolactonase activity"/>
    <property type="evidence" value="ECO:0007669"/>
    <property type="project" value="UniProtKB-UniRule"/>
</dbReference>
<dbReference type="InterPro" id="IPR039104">
    <property type="entry name" value="6PGL"/>
</dbReference>
<dbReference type="InterPro" id="IPR005900">
    <property type="entry name" value="6-phosphogluconolactonase_DevB"/>
</dbReference>
<protein>
    <recommendedName>
        <fullName evidence="6 7">6-phosphogluconolactonase</fullName>
        <shortName evidence="7">6PGL</shortName>
        <ecNumber evidence="5 7">3.1.1.31</ecNumber>
    </recommendedName>
</protein>
<dbReference type="CDD" id="cd01400">
    <property type="entry name" value="6PGL"/>
    <property type="match status" value="1"/>
</dbReference>
<dbReference type="GO" id="GO:0006098">
    <property type="term" value="P:pentose-phosphate shunt"/>
    <property type="evidence" value="ECO:0007669"/>
    <property type="project" value="UniProtKB-UniPathway"/>
</dbReference>
<evidence type="ECO:0000256" key="5">
    <source>
        <dbReference type="ARBA" id="ARBA00013198"/>
    </source>
</evidence>
<dbReference type="Gene3D" id="3.40.50.1360">
    <property type="match status" value="1"/>
</dbReference>
<accession>A0A3G8YLD5</accession>
<feature type="domain" description="Glucosamine/galactosamine-6-phosphate isomerase" evidence="8">
    <location>
        <begin position="12"/>
        <end position="210"/>
    </location>
</feature>
<dbReference type="Pfam" id="PF01182">
    <property type="entry name" value="Glucosamine_iso"/>
    <property type="match status" value="1"/>
</dbReference>